<sequence length="332" mass="37516">MTPDSYDSSERFTLDDRLPVDHLERALREDVQRGLAERPRWLPPKWFYDARGSELFEEITRLPEYYPTRAEQEILVRRAPEIADLSRAASLAELGSGSSRKTRLLLDALTERGTLLTYAPQDVSPSALREAGEALCLDYPSLHVRATVADFEQEIVLPDTPGPRLLAFLGSTIGNLDRDERAGFYARLRRRMSGDDQLLLGADLVKDPQVLVRAYDDSRGVTAAFNRNVLAVLNRELGADFDPDAFAHRAVWDAQHERIEMHLVAEAEQNVKIPALDLRLDFAAGESVRTEISCKFRRESLEEELGRAGFTVREWWTDGPGRFALLLVVPSR</sequence>
<name>A0ABW1GBL3_9ACTN</name>
<dbReference type="EMBL" id="JBHSQJ010000150">
    <property type="protein sequence ID" value="MFC5911216.1"/>
    <property type="molecule type" value="Genomic_DNA"/>
</dbReference>
<keyword evidence="2 4" id="KW-0808">Transferase</keyword>
<evidence type="ECO:0000259" key="3">
    <source>
        <dbReference type="Pfam" id="PF10017"/>
    </source>
</evidence>
<dbReference type="InterPro" id="IPR051128">
    <property type="entry name" value="EgtD_Methyltrsf_superfamily"/>
</dbReference>
<gene>
    <name evidence="4" type="primary">egtD</name>
    <name evidence="4" type="ORF">ACFP3V_28920</name>
</gene>
<feature type="domain" description="Histidine-specific methyltransferase SAM-dependent" evidence="3">
    <location>
        <begin position="27"/>
        <end position="328"/>
    </location>
</feature>
<evidence type="ECO:0000256" key="2">
    <source>
        <dbReference type="ARBA" id="ARBA00022679"/>
    </source>
</evidence>
<dbReference type="Proteomes" id="UP001596174">
    <property type="component" value="Unassembled WGS sequence"/>
</dbReference>
<dbReference type="Pfam" id="PF10017">
    <property type="entry name" value="Methyltransf_33"/>
    <property type="match status" value="1"/>
</dbReference>
<reference evidence="5" key="1">
    <citation type="journal article" date="2019" name="Int. J. Syst. Evol. Microbiol.">
        <title>The Global Catalogue of Microorganisms (GCM) 10K type strain sequencing project: providing services to taxonomists for standard genome sequencing and annotation.</title>
        <authorList>
            <consortium name="The Broad Institute Genomics Platform"/>
            <consortium name="The Broad Institute Genome Sequencing Center for Infectious Disease"/>
            <person name="Wu L."/>
            <person name="Ma J."/>
        </authorList>
    </citation>
    <scope>NUCLEOTIDE SEQUENCE [LARGE SCALE GENOMIC DNA]</scope>
    <source>
        <strain evidence="5">JCM 4816</strain>
    </source>
</reference>
<keyword evidence="5" id="KW-1185">Reference proteome</keyword>
<dbReference type="RefSeq" id="WP_380589856.1">
    <property type="nucleotide sequence ID" value="NZ_JBHSQJ010000150.1"/>
</dbReference>
<protein>
    <submittedName>
        <fullName evidence="4">L-histidine N(Alpha)-methyltransferase</fullName>
        <ecNumber evidence="4">2.1.1.44</ecNumber>
    </submittedName>
</protein>
<dbReference type="InterPro" id="IPR029063">
    <property type="entry name" value="SAM-dependent_MTases_sf"/>
</dbReference>
<dbReference type="EC" id="2.1.1.44" evidence="4"/>
<proteinExistence type="predicted"/>
<accession>A0ABW1GBL3</accession>
<evidence type="ECO:0000313" key="4">
    <source>
        <dbReference type="EMBL" id="MFC5911216.1"/>
    </source>
</evidence>
<comment type="caution">
    <text evidence="4">The sequence shown here is derived from an EMBL/GenBank/DDBJ whole genome shotgun (WGS) entry which is preliminary data.</text>
</comment>
<dbReference type="PANTHER" id="PTHR43397:SF1">
    <property type="entry name" value="ERGOTHIONEINE BIOSYNTHESIS PROTEIN 1"/>
    <property type="match status" value="1"/>
</dbReference>
<evidence type="ECO:0000313" key="5">
    <source>
        <dbReference type="Proteomes" id="UP001596174"/>
    </source>
</evidence>
<dbReference type="SUPFAM" id="SSF53335">
    <property type="entry name" value="S-adenosyl-L-methionine-dependent methyltransferases"/>
    <property type="match status" value="1"/>
</dbReference>
<dbReference type="Gene3D" id="3.40.50.150">
    <property type="entry name" value="Vaccinia Virus protein VP39"/>
    <property type="match status" value="1"/>
</dbReference>
<dbReference type="PIRSF" id="PIRSF018005">
    <property type="entry name" value="UCP018005"/>
    <property type="match status" value="1"/>
</dbReference>
<dbReference type="InterPro" id="IPR017804">
    <property type="entry name" value="MeTrfase_EgtD-like"/>
</dbReference>
<dbReference type="InterPro" id="IPR019257">
    <property type="entry name" value="MeTrfase_dom"/>
</dbReference>
<dbReference type="InterPro" id="IPR035094">
    <property type="entry name" value="EgtD"/>
</dbReference>
<keyword evidence="1 4" id="KW-0489">Methyltransferase</keyword>
<organism evidence="4 5">
    <name type="scientific">Streptacidiphilus monticola</name>
    <dbReference type="NCBI Taxonomy" id="2161674"/>
    <lineage>
        <taxon>Bacteria</taxon>
        <taxon>Bacillati</taxon>
        <taxon>Actinomycetota</taxon>
        <taxon>Actinomycetes</taxon>
        <taxon>Kitasatosporales</taxon>
        <taxon>Streptomycetaceae</taxon>
        <taxon>Streptacidiphilus</taxon>
    </lineage>
</organism>
<dbReference type="GO" id="GO:0052706">
    <property type="term" value="F:L-histidine N(alpha)-methyltransferase activity"/>
    <property type="evidence" value="ECO:0007669"/>
    <property type="project" value="UniProtKB-EC"/>
</dbReference>
<dbReference type="GO" id="GO:0032259">
    <property type="term" value="P:methylation"/>
    <property type="evidence" value="ECO:0007669"/>
    <property type="project" value="UniProtKB-KW"/>
</dbReference>
<dbReference type="NCBIfam" id="TIGR03438">
    <property type="entry name" value="egtD_ergothio"/>
    <property type="match status" value="1"/>
</dbReference>
<dbReference type="PANTHER" id="PTHR43397">
    <property type="entry name" value="ERGOTHIONEINE BIOSYNTHESIS PROTEIN 1"/>
    <property type="match status" value="1"/>
</dbReference>
<evidence type="ECO:0000256" key="1">
    <source>
        <dbReference type="ARBA" id="ARBA00022603"/>
    </source>
</evidence>